<evidence type="ECO:0000256" key="3">
    <source>
        <dbReference type="ARBA" id="ARBA00022801"/>
    </source>
</evidence>
<dbReference type="RefSeq" id="WP_184524319.1">
    <property type="nucleotide sequence ID" value="NZ_JACHGK010000003.1"/>
</dbReference>
<comment type="subcellular location">
    <subcellularLocation>
        <location evidence="5 6">Cytoplasm</location>
    </subcellularLocation>
</comment>
<gene>
    <name evidence="5" type="primary">xseA</name>
    <name evidence="9" type="ORF">HNR53_001480</name>
</gene>
<feature type="domain" description="Exonuclease VII large subunit C-terminal" evidence="7">
    <location>
        <begin position="125"/>
        <end position="440"/>
    </location>
</feature>
<dbReference type="Pfam" id="PF13742">
    <property type="entry name" value="tRNA_anti_2"/>
    <property type="match status" value="1"/>
</dbReference>
<evidence type="ECO:0000313" key="10">
    <source>
        <dbReference type="Proteomes" id="UP000531594"/>
    </source>
</evidence>
<dbReference type="HAMAP" id="MF_00378">
    <property type="entry name" value="Exonuc_7_L"/>
    <property type="match status" value="1"/>
</dbReference>
<keyword evidence="4 5" id="KW-0269">Exonuclease</keyword>
<dbReference type="EMBL" id="JACHGK010000003">
    <property type="protein sequence ID" value="MBB6444871.1"/>
    <property type="molecule type" value="Genomic_DNA"/>
</dbReference>
<dbReference type="InterPro" id="IPR020579">
    <property type="entry name" value="Exonuc_VII_lsu_C"/>
</dbReference>
<dbReference type="Proteomes" id="UP000531594">
    <property type="component" value="Unassembled WGS sequence"/>
</dbReference>
<keyword evidence="3 5" id="KW-0378">Hydrolase</keyword>
<keyword evidence="1 5" id="KW-0963">Cytoplasm</keyword>
<accession>A0A7X0HQG9</accession>
<dbReference type="GO" id="GO:0006308">
    <property type="term" value="P:DNA catabolic process"/>
    <property type="evidence" value="ECO:0007669"/>
    <property type="project" value="UniProtKB-UniRule"/>
</dbReference>
<dbReference type="GO" id="GO:0003676">
    <property type="term" value="F:nucleic acid binding"/>
    <property type="evidence" value="ECO:0007669"/>
    <property type="project" value="InterPro"/>
</dbReference>
<dbReference type="CDD" id="cd04489">
    <property type="entry name" value="ExoVII_LU_OBF"/>
    <property type="match status" value="1"/>
</dbReference>
<organism evidence="9 10">
    <name type="scientific">Bacillus benzoevorans</name>
    <dbReference type="NCBI Taxonomy" id="1456"/>
    <lineage>
        <taxon>Bacteria</taxon>
        <taxon>Bacillati</taxon>
        <taxon>Bacillota</taxon>
        <taxon>Bacilli</taxon>
        <taxon>Bacillales</taxon>
        <taxon>Bacillaceae</taxon>
        <taxon>Bacillus</taxon>
    </lineage>
</organism>
<keyword evidence="2 5" id="KW-0540">Nuclease</keyword>
<evidence type="ECO:0000256" key="4">
    <source>
        <dbReference type="ARBA" id="ARBA00022839"/>
    </source>
</evidence>
<keyword evidence="10" id="KW-1185">Reference proteome</keyword>
<reference evidence="9 10" key="1">
    <citation type="submission" date="2020-08" db="EMBL/GenBank/DDBJ databases">
        <title>Genomic Encyclopedia of Type Strains, Phase IV (KMG-IV): sequencing the most valuable type-strain genomes for metagenomic binning, comparative biology and taxonomic classification.</title>
        <authorList>
            <person name="Goeker M."/>
        </authorList>
    </citation>
    <scope>NUCLEOTIDE SEQUENCE [LARGE SCALE GENOMIC DNA]</scope>
    <source>
        <strain evidence="9 10">DSM 5391</strain>
    </source>
</reference>
<evidence type="ECO:0000256" key="1">
    <source>
        <dbReference type="ARBA" id="ARBA00022490"/>
    </source>
</evidence>
<dbReference type="InterPro" id="IPR025824">
    <property type="entry name" value="OB-fold_nuc-bd_dom"/>
</dbReference>
<name>A0A7X0HQG9_9BACI</name>
<dbReference type="PANTHER" id="PTHR30008">
    <property type="entry name" value="EXODEOXYRIBONUCLEASE 7 LARGE SUBUNIT"/>
    <property type="match status" value="1"/>
</dbReference>
<dbReference type="GO" id="GO:0009318">
    <property type="term" value="C:exodeoxyribonuclease VII complex"/>
    <property type="evidence" value="ECO:0007669"/>
    <property type="project" value="UniProtKB-UniRule"/>
</dbReference>
<evidence type="ECO:0000256" key="2">
    <source>
        <dbReference type="ARBA" id="ARBA00022722"/>
    </source>
</evidence>
<dbReference type="EC" id="3.1.11.6" evidence="5"/>
<feature type="domain" description="OB-fold nucleic acid binding" evidence="8">
    <location>
        <begin position="7"/>
        <end position="102"/>
    </location>
</feature>
<comment type="function">
    <text evidence="5">Bidirectionally degrades single-stranded DNA into large acid-insoluble oligonucleotides, which are then degraded further into small acid-soluble oligonucleotides.</text>
</comment>
<dbReference type="PANTHER" id="PTHR30008:SF0">
    <property type="entry name" value="EXODEOXYRIBONUCLEASE 7 LARGE SUBUNIT"/>
    <property type="match status" value="1"/>
</dbReference>
<comment type="caution">
    <text evidence="9">The sequence shown here is derived from an EMBL/GenBank/DDBJ whole genome shotgun (WGS) entry which is preliminary data.</text>
</comment>
<evidence type="ECO:0000259" key="7">
    <source>
        <dbReference type="Pfam" id="PF02601"/>
    </source>
</evidence>
<evidence type="ECO:0000259" key="8">
    <source>
        <dbReference type="Pfam" id="PF13742"/>
    </source>
</evidence>
<dbReference type="InterPro" id="IPR003753">
    <property type="entry name" value="Exonuc_VII_L"/>
</dbReference>
<proteinExistence type="inferred from homology"/>
<sequence length="447" mass="50593">MKEQRFLTVSALTKYIKRKFDADPHLQDVFVKGEISNFKQHSSGHMYFTLKDEKARILAVMFSSYNRSMKFSPENGMKVLLRGEITVYESSGQYQMYVKEMQPDGIGDLYLAFEQLKEKLNKLGYFAQEHKKSLPKFPKTVGVITSPTGAAIRDIITTIKRRFPIANILIFPALVQGEQAAPSVAAAIQEANKTVHGIDVLIVGRGGGSIEELWAFNEEIVARSIYESNVPIISAVGHETDFTIADFVADLRAPTPTAAAELAVPHINELLERVLTRQMMMTRGMKEKISQQRTKLTRMDKSYAFRYPHRLYEQKLEQLDKIQEQLVRNSQKLFSLKRAQLEHTDRRLNRNHPHAQLAGAKEQQEKTAKALLRAMSVILAKKHADFAAMLSTLEALSPLKIMERGYSLTYAEDGRLVKSVADVHVEEKVAVRLADGTLICEVVDKRE</sequence>
<comment type="subunit">
    <text evidence="5">Heterooligomer composed of large and small subunits.</text>
</comment>
<protein>
    <recommendedName>
        <fullName evidence="5">Exodeoxyribonuclease 7 large subunit</fullName>
        <ecNumber evidence="5">3.1.11.6</ecNumber>
    </recommendedName>
    <alternativeName>
        <fullName evidence="5">Exodeoxyribonuclease VII large subunit</fullName>
        <shortName evidence="5">Exonuclease VII large subunit</shortName>
    </alternativeName>
</protein>
<comment type="catalytic activity">
    <reaction evidence="5 6">
        <text>Exonucleolytic cleavage in either 5'- to 3'- or 3'- to 5'-direction to yield nucleoside 5'-phosphates.</text>
        <dbReference type="EC" id="3.1.11.6"/>
    </reaction>
</comment>
<evidence type="ECO:0000313" key="9">
    <source>
        <dbReference type="EMBL" id="MBB6444871.1"/>
    </source>
</evidence>
<dbReference type="GO" id="GO:0008855">
    <property type="term" value="F:exodeoxyribonuclease VII activity"/>
    <property type="evidence" value="ECO:0007669"/>
    <property type="project" value="UniProtKB-UniRule"/>
</dbReference>
<dbReference type="AlphaFoldDB" id="A0A7X0HQG9"/>
<dbReference type="Pfam" id="PF02601">
    <property type="entry name" value="Exonuc_VII_L"/>
    <property type="match status" value="1"/>
</dbReference>
<evidence type="ECO:0000256" key="6">
    <source>
        <dbReference type="RuleBase" id="RU004355"/>
    </source>
</evidence>
<comment type="similarity">
    <text evidence="5 6">Belongs to the XseA family.</text>
</comment>
<dbReference type="NCBIfam" id="TIGR00237">
    <property type="entry name" value="xseA"/>
    <property type="match status" value="1"/>
</dbReference>
<evidence type="ECO:0000256" key="5">
    <source>
        <dbReference type="HAMAP-Rule" id="MF_00378"/>
    </source>
</evidence>
<dbReference type="GO" id="GO:0005737">
    <property type="term" value="C:cytoplasm"/>
    <property type="evidence" value="ECO:0007669"/>
    <property type="project" value="UniProtKB-SubCell"/>
</dbReference>